<dbReference type="SUPFAM" id="SSF52172">
    <property type="entry name" value="CheY-like"/>
    <property type="match status" value="1"/>
</dbReference>
<evidence type="ECO:0000256" key="1">
    <source>
        <dbReference type="PROSITE-ProRule" id="PRU00169"/>
    </source>
</evidence>
<keyword evidence="4" id="KW-1185">Reference proteome</keyword>
<dbReference type="Gene3D" id="3.40.50.2300">
    <property type="match status" value="1"/>
</dbReference>
<reference evidence="3 4" key="1">
    <citation type="journal article" date="2014" name="Antonie Van Leeuwenhoek">
        <title>Hyphomonas beringensis sp. nov. and Hyphomonas chukchiensis sp. nov., isolated from surface seawater of the Bering Sea and Chukchi Sea.</title>
        <authorList>
            <person name="Li C."/>
            <person name="Lai Q."/>
            <person name="Li G."/>
            <person name="Dong C."/>
            <person name="Wang J."/>
            <person name="Liao Y."/>
            <person name="Shao Z."/>
        </authorList>
    </citation>
    <scope>NUCLEOTIDE SEQUENCE [LARGE SCALE GENOMIC DNA]</scope>
    <source>
        <strain evidence="3 4">25B14_1</strain>
    </source>
</reference>
<dbReference type="PROSITE" id="PS50110">
    <property type="entry name" value="RESPONSE_REGULATORY"/>
    <property type="match status" value="1"/>
</dbReference>
<comment type="caution">
    <text evidence="3">The sequence shown here is derived from an EMBL/GenBank/DDBJ whole genome shotgun (WGS) entry which is preliminary data.</text>
</comment>
<feature type="modified residue" description="4-aspartylphosphate" evidence="1">
    <location>
        <position position="168"/>
    </location>
</feature>
<gene>
    <name evidence="3" type="ORF">HY29_06495</name>
</gene>
<feature type="domain" description="Response regulatory" evidence="2">
    <location>
        <begin position="118"/>
        <end position="231"/>
    </location>
</feature>
<evidence type="ECO:0000259" key="2">
    <source>
        <dbReference type="PROSITE" id="PS50110"/>
    </source>
</evidence>
<organism evidence="3 4">
    <name type="scientific">Hyphomonas beringensis</name>
    <dbReference type="NCBI Taxonomy" id="1280946"/>
    <lineage>
        <taxon>Bacteria</taxon>
        <taxon>Pseudomonadati</taxon>
        <taxon>Pseudomonadota</taxon>
        <taxon>Alphaproteobacteria</taxon>
        <taxon>Hyphomonadales</taxon>
        <taxon>Hyphomonadaceae</taxon>
        <taxon>Hyphomonas</taxon>
    </lineage>
</organism>
<dbReference type="GO" id="GO:0000160">
    <property type="term" value="P:phosphorelay signal transduction system"/>
    <property type="evidence" value="ECO:0007669"/>
    <property type="project" value="InterPro"/>
</dbReference>
<dbReference type="InterPro" id="IPR013324">
    <property type="entry name" value="RNA_pol_sigma_r3/r4-like"/>
</dbReference>
<dbReference type="Gene3D" id="1.20.140.160">
    <property type="match status" value="1"/>
</dbReference>
<accession>A0A062U4B1</accession>
<proteinExistence type="predicted"/>
<dbReference type="InterPro" id="IPR053866">
    <property type="entry name" value="PhyR_sigma2"/>
</dbReference>
<protein>
    <recommendedName>
        <fullName evidence="2">Response regulatory domain-containing protein</fullName>
    </recommendedName>
</protein>
<dbReference type="NCBIfam" id="NF006623">
    <property type="entry name" value="PRK09191.1"/>
    <property type="match status" value="1"/>
</dbReference>
<evidence type="ECO:0000313" key="4">
    <source>
        <dbReference type="Proteomes" id="UP000027037"/>
    </source>
</evidence>
<dbReference type="Pfam" id="PF22029">
    <property type="entry name" value="PhyR_sigma2"/>
    <property type="match status" value="1"/>
</dbReference>
<dbReference type="Pfam" id="PF22233">
    <property type="entry name" value="PhyR_sigma-like"/>
    <property type="match status" value="1"/>
</dbReference>
<evidence type="ECO:0000313" key="3">
    <source>
        <dbReference type="EMBL" id="KCZ50995.1"/>
    </source>
</evidence>
<dbReference type="SMART" id="SM00448">
    <property type="entry name" value="REC"/>
    <property type="match status" value="1"/>
</dbReference>
<dbReference type="EMBL" id="AWFF01000098">
    <property type="protein sequence ID" value="KCZ50995.1"/>
    <property type="molecule type" value="Genomic_DNA"/>
</dbReference>
<dbReference type="Pfam" id="PF00072">
    <property type="entry name" value="Response_reg"/>
    <property type="match status" value="1"/>
</dbReference>
<dbReference type="InterPro" id="IPR011006">
    <property type="entry name" value="CheY-like_superfamily"/>
</dbReference>
<dbReference type="InterPro" id="IPR053867">
    <property type="entry name" value="PhyR_sigma4"/>
</dbReference>
<keyword evidence="1" id="KW-0597">Phosphoprotein</keyword>
<name>A0A062U4B1_9PROT</name>
<dbReference type="STRING" id="1280946.HY29_06495"/>
<dbReference type="eggNOG" id="COG0784">
    <property type="taxonomic scope" value="Bacteria"/>
</dbReference>
<dbReference type="AlphaFoldDB" id="A0A062U4B1"/>
<dbReference type="InterPro" id="IPR001789">
    <property type="entry name" value="Sig_transdc_resp-reg_receiver"/>
</dbReference>
<dbReference type="SUPFAM" id="SSF88659">
    <property type="entry name" value="Sigma3 and sigma4 domains of RNA polymerase sigma factors"/>
    <property type="match status" value="1"/>
</dbReference>
<dbReference type="PATRIC" id="fig|1280946.3.peg.3394"/>
<sequence>MRRYARSLTGKQREGDQLVEDLLNQLLEDKLDLSHTASSRPAFYKALGDLVDVQIEASDILPEYLRLANTTDRRALLLTSVENFSDEEVAEALDIETDSVQDRVRNATEELLSSLATTAMVIEDEPFIAYDLATTLRGLGHTVPATANTHAQAVALAKMHKPSLILADLRLADESSGLEAVEEIQEFCNAQVVFITAYPEQLLTGDKPEPAFLIPKPFKTKTVTAVVCQALLMHQMAR</sequence>
<dbReference type="Proteomes" id="UP000027037">
    <property type="component" value="Unassembled WGS sequence"/>
</dbReference>